<dbReference type="Proteomes" id="UP000664417">
    <property type="component" value="Unassembled WGS sequence"/>
</dbReference>
<dbReference type="InterPro" id="IPR011110">
    <property type="entry name" value="Reg_prop"/>
</dbReference>
<dbReference type="Pfam" id="PF13185">
    <property type="entry name" value="GAF_2"/>
    <property type="match status" value="1"/>
</dbReference>
<dbReference type="SMART" id="SM00267">
    <property type="entry name" value="GGDEF"/>
    <property type="match status" value="1"/>
</dbReference>
<name>A0A8J7QAY9_9BACT</name>
<dbReference type="InterPro" id="IPR000160">
    <property type="entry name" value="GGDEF_dom"/>
</dbReference>
<reference evidence="4" key="1">
    <citation type="submission" date="2021-03" db="EMBL/GenBank/DDBJ databases">
        <authorList>
            <person name="Wang G."/>
        </authorList>
    </citation>
    <scope>NUCLEOTIDE SEQUENCE</scope>
    <source>
        <strain evidence="4">KCTC 12899</strain>
    </source>
</reference>
<dbReference type="InterPro" id="IPR029016">
    <property type="entry name" value="GAF-like_dom_sf"/>
</dbReference>
<keyword evidence="2" id="KW-1133">Transmembrane helix</keyword>
<evidence type="ECO:0000313" key="4">
    <source>
        <dbReference type="EMBL" id="MBO1320754.1"/>
    </source>
</evidence>
<dbReference type="Gene3D" id="3.30.70.270">
    <property type="match status" value="1"/>
</dbReference>
<dbReference type="Gene3D" id="3.30.450.40">
    <property type="match status" value="1"/>
</dbReference>
<dbReference type="Pfam" id="PF07494">
    <property type="entry name" value="Reg_prop"/>
    <property type="match status" value="7"/>
</dbReference>
<dbReference type="InterPro" id="IPR043128">
    <property type="entry name" value="Rev_trsase/Diguanyl_cyclase"/>
</dbReference>
<feature type="domain" description="GGDEF" evidence="3">
    <location>
        <begin position="1034"/>
        <end position="1166"/>
    </location>
</feature>
<keyword evidence="2" id="KW-0812">Transmembrane</keyword>
<sequence>MFSQSPSPPVQPLVLILWLICLLGGLPLLGQVHFQNGIQSLKFDHISIREGLSQSTIYDMAQDAQGFMWFGTQDGLNRFDGYRFEIYRFDPGVPNSLSDNEILSLAAGEPDHLWIGTHDGGLNLLNLADGSIQRFRFQPDNPTAMPSDMVRKILYQDADHLWLATDQGLVLFNPNSGIFKTYANLEGISSSLSNNDVTALARDRNDRLWVGTNGGLNYFNPANQRFVRFEPDDAAGAFLRDGPILCLALDSSNVLWIGTQDAGLFRFDPATRALMNFRHDPKDPHSLSHNLVRTILEDHDGRVWVGTREGLNYFEPTTQRFFRHYHDPHSNVGLAENTIYQLFEDRSGLLWVGTANSGINKLNVRRSDFQNIGVTRNPRTSLSTRVVWSISEGHGSMWFGSDKGLNRMDPKTHLMTHYRHDPTDPDSLADDTVRALHTDKKGRLWIGTVEGGLHRYDPASDNFIRYPYDEDAPHALPSRTILSMAEDPAGGLWIGTGGMGLAYLHFARETVTHYQESSEDPNSLSGSQVYSLLFQPQQGLLWAGTLKGLNRFNVISGRWSHFRFDALDPTTLSNDGVGALLFDQMKRLWVGTDRGLNLFMEDTESFRRFTQEDGLPNDFIYGMMEDRAGFLWISTNKGIARMDPVTFHFKTFDIWDGLQSNEFNAGAYFENSEGRFFFGGINGVSVFDPLLIQENNYIPPVVFTEFKVSNDVIQWRGKNNKPPLIKLSHDVPYFSFEFVALDYNIPEKNRYRYKLEGFDNTWREMGTRRYGNYSNLAGGTYTLRVQGANNDGKWNETGASAIIKVSPPPWQTIWAYLGYFLALSGLVYTLVHFKTRRESRRLGETMRLITRDLSRSLDLQVVMSQLLENLEKVIPYQYASLYVEQEGRLERMHTRAPGSAAGPTPPDRLEKKLNAEILKREEPLLIPNRNAQMRWTQEMGGSGLGSILGMPLEVNQTVIGMVYLYHGNENAFNWERINLAVTLVNQAGIAVENARLYTRVKQLATTDDLTQLYNRRYFFELAEREFERSARYQKPLSIVMFDIDHFKQINDLHGHHQGDLVIQFVAEASLEQLRKSDFLARYGGEEFIAMLPETNTEDAIMVAERLKEALTKAELPLPDLPRVTASYGIATLHDGIRDLSALVEEADRALYRSKNQGRDQISVFQGALSRNRHN</sequence>
<evidence type="ECO:0000259" key="3">
    <source>
        <dbReference type="PROSITE" id="PS50887"/>
    </source>
</evidence>
<dbReference type="Gene3D" id="2.130.10.10">
    <property type="entry name" value="YVTN repeat-like/Quinoprotein amine dehydrogenase"/>
    <property type="match status" value="4"/>
</dbReference>
<dbReference type="EMBL" id="JAFREP010000019">
    <property type="protein sequence ID" value="MBO1320754.1"/>
    <property type="molecule type" value="Genomic_DNA"/>
</dbReference>
<dbReference type="InterPro" id="IPR013783">
    <property type="entry name" value="Ig-like_fold"/>
</dbReference>
<keyword evidence="5" id="KW-1185">Reference proteome</keyword>
<dbReference type="SMART" id="SM00065">
    <property type="entry name" value="GAF"/>
    <property type="match status" value="1"/>
</dbReference>
<dbReference type="AlphaFoldDB" id="A0A8J7QAY9"/>
<dbReference type="InterPro" id="IPR029787">
    <property type="entry name" value="Nucleotide_cyclase"/>
</dbReference>
<evidence type="ECO:0000256" key="2">
    <source>
        <dbReference type="SAM" id="Phobius"/>
    </source>
</evidence>
<organism evidence="4 5">
    <name type="scientific">Acanthopleuribacter pedis</name>
    <dbReference type="NCBI Taxonomy" id="442870"/>
    <lineage>
        <taxon>Bacteria</taxon>
        <taxon>Pseudomonadati</taxon>
        <taxon>Acidobacteriota</taxon>
        <taxon>Holophagae</taxon>
        <taxon>Acanthopleuribacterales</taxon>
        <taxon>Acanthopleuribacteraceae</taxon>
        <taxon>Acanthopleuribacter</taxon>
    </lineage>
</organism>
<dbReference type="InterPro" id="IPR011123">
    <property type="entry name" value="Y_Y_Y"/>
</dbReference>
<proteinExistence type="predicted"/>
<dbReference type="Gene3D" id="2.60.40.10">
    <property type="entry name" value="Immunoglobulins"/>
    <property type="match status" value="1"/>
</dbReference>
<protein>
    <submittedName>
        <fullName evidence="4">Diguanylate cyclase</fullName>
    </submittedName>
</protein>
<evidence type="ECO:0000313" key="5">
    <source>
        <dbReference type="Proteomes" id="UP000664417"/>
    </source>
</evidence>
<feature type="transmembrane region" description="Helical" evidence="2">
    <location>
        <begin position="813"/>
        <end position="831"/>
    </location>
</feature>
<keyword evidence="1" id="KW-0597">Phosphoprotein</keyword>
<comment type="caution">
    <text evidence="4">The sequence shown here is derived from an EMBL/GenBank/DDBJ whole genome shotgun (WGS) entry which is preliminary data.</text>
</comment>
<dbReference type="SUPFAM" id="SSF55073">
    <property type="entry name" value="Nucleotide cyclase"/>
    <property type="match status" value="1"/>
</dbReference>
<accession>A0A8J7QAY9</accession>
<dbReference type="Pfam" id="PF07495">
    <property type="entry name" value="Y_Y_Y"/>
    <property type="match status" value="1"/>
</dbReference>
<evidence type="ECO:0000256" key="1">
    <source>
        <dbReference type="ARBA" id="ARBA00022553"/>
    </source>
</evidence>
<dbReference type="GO" id="GO:0000155">
    <property type="term" value="F:phosphorelay sensor kinase activity"/>
    <property type="evidence" value="ECO:0007669"/>
    <property type="project" value="TreeGrafter"/>
</dbReference>
<dbReference type="SUPFAM" id="SSF63829">
    <property type="entry name" value="Calcium-dependent phosphotriesterase"/>
    <property type="match status" value="4"/>
</dbReference>
<dbReference type="InterPro" id="IPR015943">
    <property type="entry name" value="WD40/YVTN_repeat-like_dom_sf"/>
</dbReference>
<gene>
    <name evidence="4" type="ORF">J3U88_19905</name>
</gene>
<dbReference type="PROSITE" id="PS50887">
    <property type="entry name" value="GGDEF"/>
    <property type="match status" value="1"/>
</dbReference>
<dbReference type="RefSeq" id="WP_207860706.1">
    <property type="nucleotide sequence ID" value="NZ_JAFREP010000019.1"/>
</dbReference>
<dbReference type="SUPFAM" id="SSF55781">
    <property type="entry name" value="GAF domain-like"/>
    <property type="match status" value="1"/>
</dbReference>
<dbReference type="PANTHER" id="PTHR43547:SF2">
    <property type="entry name" value="HYBRID SIGNAL TRANSDUCTION HISTIDINE KINASE C"/>
    <property type="match status" value="1"/>
</dbReference>
<dbReference type="PANTHER" id="PTHR43547">
    <property type="entry name" value="TWO-COMPONENT HISTIDINE KINASE"/>
    <property type="match status" value="1"/>
</dbReference>
<dbReference type="Pfam" id="PF00990">
    <property type="entry name" value="GGDEF"/>
    <property type="match status" value="1"/>
</dbReference>
<keyword evidence="2" id="KW-0472">Membrane</keyword>
<dbReference type="InterPro" id="IPR003018">
    <property type="entry name" value="GAF"/>
</dbReference>
<dbReference type="FunFam" id="3.30.70.270:FF:000001">
    <property type="entry name" value="Diguanylate cyclase domain protein"/>
    <property type="match status" value="1"/>
</dbReference>
<dbReference type="CDD" id="cd01949">
    <property type="entry name" value="GGDEF"/>
    <property type="match status" value="1"/>
</dbReference>
<dbReference type="NCBIfam" id="TIGR00254">
    <property type="entry name" value="GGDEF"/>
    <property type="match status" value="1"/>
</dbReference>